<keyword evidence="1" id="KW-0812">Transmembrane</keyword>
<evidence type="ECO:0000313" key="3">
    <source>
        <dbReference type="EMBL" id="EJW98469.1"/>
    </source>
</evidence>
<evidence type="ECO:0000259" key="2">
    <source>
        <dbReference type="Pfam" id="PF06826"/>
    </source>
</evidence>
<evidence type="ECO:0000256" key="1">
    <source>
        <dbReference type="SAM" id="Phobius"/>
    </source>
</evidence>
<comment type="caution">
    <text evidence="3">The sequence shown here is derived from an EMBL/GenBank/DDBJ whole genome shotgun (WGS) entry which is preliminary data.</text>
</comment>
<dbReference type="InterPro" id="IPR006512">
    <property type="entry name" value="YidE_YbjL"/>
</dbReference>
<organism evidence="3">
    <name type="scientific">gut metagenome</name>
    <dbReference type="NCBI Taxonomy" id="749906"/>
    <lineage>
        <taxon>unclassified sequences</taxon>
        <taxon>metagenomes</taxon>
        <taxon>organismal metagenomes</taxon>
    </lineage>
</organism>
<protein>
    <submittedName>
        <fullName evidence="3">Secreted protein containing YidE/YbjL duplication domain protein</fullName>
    </submittedName>
</protein>
<gene>
    <name evidence="3" type="ORF">EVA_13425</name>
</gene>
<keyword evidence="1" id="KW-0472">Membrane</keyword>
<feature type="transmembrane region" description="Helical" evidence="1">
    <location>
        <begin position="37"/>
        <end position="62"/>
    </location>
</feature>
<accession>J9GGI0</accession>
<keyword evidence="1" id="KW-1133">Transmembrane helix</keyword>
<name>J9GGI0_9ZZZZ</name>
<dbReference type="AlphaFoldDB" id="J9GGI0"/>
<proteinExistence type="predicted"/>
<dbReference type="EMBL" id="AMCI01004250">
    <property type="protein sequence ID" value="EJW98469.1"/>
    <property type="molecule type" value="Genomic_DNA"/>
</dbReference>
<dbReference type="Pfam" id="PF06826">
    <property type="entry name" value="Asp-Al_Ex"/>
    <property type="match status" value="1"/>
</dbReference>
<feature type="domain" description="YidE/YbjL duplication" evidence="2">
    <location>
        <begin position="1"/>
        <end position="57"/>
    </location>
</feature>
<sequence>MGLNFHTIAGLIAGSSTSSSALSFVNSLSERGLAVLAYSTVYPLAMFLRIISGQIILLLFYVA</sequence>
<reference evidence="3" key="1">
    <citation type="journal article" date="2012" name="PLoS ONE">
        <title>Gene sets for utilization of primary and secondary nutrition supplies in the distal gut of endangered iberian lynx.</title>
        <authorList>
            <person name="Alcaide M."/>
            <person name="Messina E."/>
            <person name="Richter M."/>
            <person name="Bargiela R."/>
            <person name="Peplies J."/>
            <person name="Huws S.A."/>
            <person name="Newbold C.J."/>
            <person name="Golyshin P.N."/>
            <person name="Simon M.A."/>
            <person name="Lopez G."/>
            <person name="Yakimov M.M."/>
            <person name="Ferrer M."/>
        </authorList>
    </citation>
    <scope>NUCLEOTIDE SEQUENCE</scope>
</reference>